<name>A0A9N9D3U5_9GLOM</name>
<dbReference type="Gene3D" id="3.30.200.20">
    <property type="entry name" value="Phosphorylase Kinase, domain 1"/>
    <property type="match status" value="1"/>
</dbReference>
<dbReference type="PANTHER" id="PTHR21310:SF15">
    <property type="entry name" value="AMINOGLYCOSIDE PHOSPHOTRANSFERASE DOMAIN-CONTAINING PROTEIN"/>
    <property type="match status" value="1"/>
</dbReference>
<dbReference type="InterPro" id="IPR051678">
    <property type="entry name" value="AGP_Transferase"/>
</dbReference>
<keyword evidence="3" id="KW-1185">Reference proteome</keyword>
<evidence type="ECO:0000259" key="1">
    <source>
        <dbReference type="Pfam" id="PF01636"/>
    </source>
</evidence>
<dbReference type="OrthoDB" id="10003767at2759"/>
<accession>A0A9N9D3U5</accession>
<dbReference type="InterPro" id="IPR002575">
    <property type="entry name" value="Aminoglycoside_PTrfase"/>
</dbReference>
<proteinExistence type="predicted"/>
<dbReference type="AlphaFoldDB" id="A0A9N9D3U5"/>
<dbReference type="Pfam" id="PF01636">
    <property type="entry name" value="APH"/>
    <property type="match status" value="1"/>
</dbReference>
<comment type="caution">
    <text evidence="2">The sequence shown here is derived from an EMBL/GenBank/DDBJ whole genome shotgun (WGS) entry which is preliminary data.</text>
</comment>
<evidence type="ECO:0000313" key="2">
    <source>
        <dbReference type="EMBL" id="CAG8626718.1"/>
    </source>
</evidence>
<reference evidence="2" key="1">
    <citation type="submission" date="2021-06" db="EMBL/GenBank/DDBJ databases">
        <authorList>
            <person name="Kallberg Y."/>
            <person name="Tangrot J."/>
            <person name="Rosling A."/>
        </authorList>
    </citation>
    <scope>NUCLEOTIDE SEQUENCE</scope>
    <source>
        <strain evidence="2">MA453B</strain>
    </source>
</reference>
<feature type="domain" description="Aminoglycoside phosphotransferase" evidence="1">
    <location>
        <begin position="117"/>
        <end position="230"/>
    </location>
</feature>
<protein>
    <submittedName>
        <fullName evidence="2">20357_t:CDS:1</fullName>
    </submittedName>
</protein>
<sequence>MELNNFEENMVEIIPLTNQEIFGIKIFEDGLKISQPNFDNMDYITIDDEIETSSVQSAKDRSSFYMNDDDTNLYDIIDGVDVINFNALREAVETFFRQPCSSIFRIDQNIISNQIPYLVNMKDGSEYVVRLSCPINQIHKYSKAYTFKRLQSEASIVNYIAKHTDIPVPEIYYWNDDSDNVIGTDFVIMKHLRGIPLCDEWPDLTFEEKQDVLLQIIDILMKLKNLEFPKIGSLYLDDNGQVVIDECIFHVFMLSGRDETKDANFGPFRTTRDFLQAALDKEIKFLDGQGGEYKELWCPIQRELAELFCNHFSDRYDDTFVLCPSELTASKILLDRDIDNKVFISGFLAWDCTGSLPMECLFQNPTWIRNNSANSLKYSDEKKKENLQLQYFFCRELYSRDPDIEFICGDEVRAQFFSIILRHFLHPWSISEFIQELRETIEEEMDNEWTKYDEEEGYIRYDVSKYNLNEIECERISNFKIFGENEREYENNQDDG</sequence>
<dbReference type="EMBL" id="CAJVPY010004736">
    <property type="protein sequence ID" value="CAG8626718.1"/>
    <property type="molecule type" value="Genomic_DNA"/>
</dbReference>
<dbReference type="PANTHER" id="PTHR21310">
    <property type="entry name" value="AMINOGLYCOSIDE PHOSPHOTRANSFERASE-RELATED-RELATED"/>
    <property type="match status" value="1"/>
</dbReference>
<organism evidence="2 3">
    <name type="scientific">Dentiscutata erythropus</name>
    <dbReference type="NCBI Taxonomy" id="1348616"/>
    <lineage>
        <taxon>Eukaryota</taxon>
        <taxon>Fungi</taxon>
        <taxon>Fungi incertae sedis</taxon>
        <taxon>Mucoromycota</taxon>
        <taxon>Glomeromycotina</taxon>
        <taxon>Glomeromycetes</taxon>
        <taxon>Diversisporales</taxon>
        <taxon>Gigasporaceae</taxon>
        <taxon>Dentiscutata</taxon>
    </lineage>
</organism>
<gene>
    <name evidence="2" type="ORF">DERYTH_LOCUS8929</name>
</gene>
<dbReference type="Proteomes" id="UP000789405">
    <property type="component" value="Unassembled WGS sequence"/>
</dbReference>
<dbReference type="SUPFAM" id="SSF56112">
    <property type="entry name" value="Protein kinase-like (PK-like)"/>
    <property type="match status" value="1"/>
</dbReference>
<evidence type="ECO:0000313" key="3">
    <source>
        <dbReference type="Proteomes" id="UP000789405"/>
    </source>
</evidence>
<dbReference type="InterPro" id="IPR011009">
    <property type="entry name" value="Kinase-like_dom_sf"/>
</dbReference>